<evidence type="ECO:0000259" key="3">
    <source>
        <dbReference type="PROSITE" id="PS50110"/>
    </source>
</evidence>
<name>A0ABV8PXA9_9BACT</name>
<dbReference type="SUPFAM" id="SSF52172">
    <property type="entry name" value="CheY-like"/>
    <property type="match status" value="1"/>
</dbReference>
<protein>
    <submittedName>
        <fullName evidence="4">PleD family two-component system response regulator</fullName>
    </submittedName>
</protein>
<dbReference type="InterPro" id="IPR001789">
    <property type="entry name" value="Sig_transdc_resp-reg_receiver"/>
</dbReference>
<feature type="domain" description="Response regulatory" evidence="3">
    <location>
        <begin position="6"/>
        <end position="121"/>
    </location>
</feature>
<evidence type="ECO:0000256" key="1">
    <source>
        <dbReference type="ARBA" id="ARBA00022553"/>
    </source>
</evidence>
<gene>
    <name evidence="4" type="ORF">ACFOW1_11980</name>
</gene>
<dbReference type="RefSeq" id="WP_379014538.1">
    <property type="nucleotide sequence ID" value="NZ_JBHSDC010000022.1"/>
</dbReference>
<dbReference type="InterPro" id="IPR050595">
    <property type="entry name" value="Bact_response_regulator"/>
</dbReference>
<dbReference type="PROSITE" id="PS50110">
    <property type="entry name" value="RESPONSE_REGULATORY"/>
    <property type="match status" value="1"/>
</dbReference>
<sequence length="122" mass="13347">MSIPTTVLVIEDEENLLQNISSILGLYGFRVLQASNGEQGIALANELPNIIICDVMMEGLNGFDVITQVRSNPATQHIPFIFLTAWADVNDKEKGLALGAQAYLTKPFVAKDLVKAINEFAR</sequence>
<comment type="caution">
    <text evidence="4">The sequence shown here is derived from an EMBL/GenBank/DDBJ whole genome shotgun (WGS) entry which is preliminary data.</text>
</comment>
<evidence type="ECO:0000256" key="2">
    <source>
        <dbReference type="PROSITE-ProRule" id="PRU00169"/>
    </source>
</evidence>
<evidence type="ECO:0000313" key="4">
    <source>
        <dbReference type="EMBL" id="MFC4232617.1"/>
    </source>
</evidence>
<dbReference type="Gene3D" id="3.40.50.2300">
    <property type="match status" value="1"/>
</dbReference>
<dbReference type="Pfam" id="PF00072">
    <property type="entry name" value="Response_reg"/>
    <property type="match status" value="1"/>
</dbReference>
<evidence type="ECO:0000313" key="5">
    <source>
        <dbReference type="Proteomes" id="UP001595906"/>
    </source>
</evidence>
<organism evidence="4 5">
    <name type="scientific">Parasediminibacterium paludis</name>
    <dbReference type="NCBI Taxonomy" id="908966"/>
    <lineage>
        <taxon>Bacteria</taxon>
        <taxon>Pseudomonadati</taxon>
        <taxon>Bacteroidota</taxon>
        <taxon>Chitinophagia</taxon>
        <taxon>Chitinophagales</taxon>
        <taxon>Chitinophagaceae</taxon>
        <taxon>Parasediminibacterium</taxon>
    </lineage>
</organism>
<dbReference type="SMART" id="SM00448">
    <property type="entry name" value="REC"/>
    <property type="match status" value="1"/>
</dbReference>
<reference evidence="5" key="1">
    <citation type="journal article" date="2019" name="Int. J. Syst. Evol. Microbiol.">
        <title>The Global Catalogue of Microorganisms (GCM) 10K type strain sequencing project: providing services to taxonomists for standard genome sequencing and annotation.</title>
        <authorList>
            <consortium name="The Broad Institute Genomics Platform"/>
            <consortium name="The Broad Institute Genome Sequencing Center for Infectious Disease"/>
            <person name="Wu L."/>
            <person name="Ma J."/>
        </authorList>
    </citation>
    <scope>NUCLEOTIDE SEQUENCE [LARGE SCALE GENOMIC DNA]</scope>
    <source>
        <strain evidence="5">CECT 8010</strain>
    </source>
</reference>
<proteinExistence type="predicted"/>
<dbReference type="Proteomes" id="UP001595906">
    <property type="component" value="Unassembled WGS sequence"/>
</dbReference>
<keyword evidence="5" id="KW-1185">Reference proteome</keyword>
<dbReference type="InterPro" id="IPR011006">
    <property type="entry name" value="CheY-like_superfamily"/>
</dbReference>
<accession>A0ABV8PXA9</accession>
<dbReference type="EMBL" id="JBHSDC010000022">
    <property type="protein sequence ID" value="MFC4232617.1"/>
    <property type="molecule type" value="Genomic_DNA"/>
</dbReference>
<feature type="modified residue" description="4-aspartylphosphate" evidence="2">
    <location>
        <position position="54"/>
    </location>
</feature>
<dbReference type="PANTHER" id="PTHR44591:SF3">
    <property type="entry name" value="RESPONSE REGULATORY DOMAIN-CONTAINING PROTEIN"/>
    <property type="match status" value="1"/>
</dbReference>
<dbReference type="PANTHER" id="PTHR44591">
    <property type="entry name" value="STRESS RESPONSE REGULATOR PROTEIN 1"/>
    <property type="match status" value="1"/>
</dbReference>
<keyword evidence="1 2" id="KW-0597">Phosphoprotein</keyword>